<feature type="domain" description="PA14" evidence="21">
    <location>
        <begin position="267"/>
        <end position="409"/>
    </location>
</feature>
<dbReference type="InterPro" id="IPR013783">
    <property type="entry name" value="Ig-like_fold"/>
</dbReference>
<evidence type="ECO:0000256" key="6">
    <source>
        <dbReference type="ARBA" id="ARBA00011748"/>
    </source>
</evidence>
<dbReference type="InterPro" id="IPR037524">
    <property type="entry name" value="PA14/GLEYA"/>
</dbReference>
<dbReference type="EMBL" id="VHII01000013">
    <property type="protein sequence ID" value="KAF1381910.1"/>
    <property type="molecule type" value="Genomic_DNA"/>
</dbReference>
<protein>
    <submittedName>
        <fullName evidence="22">Uncharacterized protein</fullName>
    </submittedName>
</protein>
<dbReference type="FunFam" id="2.60.40.10:FF:001292">
    <property type="entry name" value="PKHD1 like 1"/>
    <property type="match status" value="1"/>
</dbReference>
<dbReference type="SMART" id="SM00710">
    <property type="entry name" value="PbH1"/>
    <property type="match status" value="9"/>
</dbReference>
<keyword evidence="13 17" id="KW-0339">Growth factor</keyword>
<evidence type="ECO:0000256" key="8">
    <source>
        <dbReference type="ARBA" id="ARBA00022525"/>
    </source>
</evidence>
<dbReference type="SMART" id="SM00204">
    <property type="entry name" value="TGFB"/>
    <property type="match status" value="1"/>
</dbReference>
<dbReference type="PROSITE" id="PS51484">
    <property type="entry name" value="G8"/>
    <property type="match status" value="2"/>
</dbReference>
<dbReference type="GO" id="GO:0005886">
    <property type="term" value="C:plasma membrane"/>
    <property type="evidence" value="ECO:0007669"/>
    <property type="project" value="UniProtKB-SubCell"/>
</dbReference>
<proteinExistence type="inferred from homology"/>
<dbReference type="FunFam" id="2.60.120.970:FF:000027">
    <property type="entry name" value="Growth differentiation factor 7"/>
    <property type="match status" value="1"/>
</dbReference>
<dbReference type="Pfam" id="PF00019">
    <property type="entry name" value="TGF_beta"/>
    <property type="match status" value="1"/>
</dbReference>
<feature type="region of interest" description="Disordered" evidence="18">
    <location>
        <begin position="4272"/>
        <end position="4309"/>
    </location>
</feature>
<dbReference type="PROSITE" id="PS51362">
    <property type="entry name" value="TGF_BETA_2"/>
    <property type="match status" value="1"/>
</dbReference>
<dbReference type="GO" id="GO:0007399">
    <property type="term" value="P:nervous system development"/>
    <property type="evidence" value="ECO:0007669"/>
    <property type="project" value="UniProtKB-ARBA"/>
</dbReference>
<keyword evidence="8" id="KW-0964">Secreted</keyword>
<evidence type="ECO:0000259" key="20">
    <source>
        <dbReference type="PROSITE" id="PS51484"/>
    </source>
</evidence>
<evidence type="ECO:0000256" key="10">
    <source>
        <dbReference type="ARBA" id="ARBA00022729"/>
    </source>
</evidence>
<dbReference type="SUPFAM" id="SSF56988">
    <property type="entry name" value="Anthrax protective antigen"/>
    <property type="match status" value="1"/>
</dbReference>
<comment type="caution">
    <text evidence="22">The sequence shown here is derived from an EMBL/GenBank/DDBJ whole genome shotgun (WGS) entry which is preliminary data.</text>
</comment>
<evidence type="ECO:0000313" key="23">
    <source>
        <dbReference type="Proteomes" id="UP000465112"/>
    </source>
</evidence>
<dbReference type="InterPro" id="IPR014756">
    <property type="entry name" value="Ig_E-set"/>
</dbReference>
<dbReference type="Gene3D" id="2.10.90.10">
    <property type="entry name" value="Cystine-knot cytokines"/>
    <property type="match status" value="1"/>
</dbReference>
<dbReference type="GO" id="GO:0035239">
    <property type="term" value="P:tube morphogenesis"/>
    <property type="evidence" value="ECO:0007669"/>
    <property type="project" value="UniProtKB-ARBA"/>
</dbReference>
<dbReference type="FunFam" id="2.10.90.10:FF:000001">
    <property type="entry name" value="Bone morphogenetic protein 4"/>
    <property type="match status" value="1"/>
</dbReference>
<dbReference type="FunFam" id="2.160.20.10:FF:000070">
    <property type="entry name" value="PKHD1 like 1"/>
    <property type="match status" value="1"/>
</dbReference>
<keyword evidence="10" id="KW-0732">Signal</keyword>
<dbReference type="GO" id="GO:0042995">
    <property type="term" value="C:cell projection"/>
    <property type="evidence" value="ECO:0007669"/>
    <property type="project" value="UniProtKB-SubCell"/>
</dbReference>
<dbReference type="FunFam" id="2.60.40.10:FF:001057">
    <property type="entry name" value="PKHD1 like 1"/>
    <property type="match status" value="1"/>
</dbReference>
<dbReference type="CDD" id="cd00102">
    <property type="entry name" value="IPT"/>
    <property type="match status" value="1"/>
</dbReference>
<dbReference type="InterPro" id="IPR017948">
    <property type="entry name" value="TGFb_CS"/>
</dbReference>
<evidence type="ECO:0000256" key="9">
    <source>
        <dbReference type="ARBA" id="ARBA00022685"/>
    </source>
</evidence>
<dbReference type="Pfam" id="PF00688">
    <property type="entry name" value="TGFb_propeptide"/>
    <property type="match status" value="1"/>
</dbReference>
<dbReference type="SUPFAM" id="SSF81296">
    <property type="entry name" value="E set domains"/>
    <property type="match status" value="12"/>
</dbReference>
<dbReference type="SUPFAM" id="SSF57501">
    <property type="entry name" value="Cystine-knot cytokines"/>
    <property type="match status" value="1"/>
</dbReference>
<dbReference type="InterPro" id="IPR011050">
    <property type="entry name" value="Pectin_lyase_fold/virulence"/>
</dbReference>
<evidence type="ECO:0000256" key="16">
    <source>
        <dbReference type="ARBA" id="ARBA00023273"/>
    </source>
</evidence>
<evidence type="ECO:0000256" key="13">
    <source>
        <dbReference type="ARBA" id="ARBA00023030"/>
    </source>
</evidence>
<dbReference type="InterPro" id="IPR052387">
    <property type="entry name" value="Fibrocystin"/>
</dbReference>
<evidence type="ECO:0000256" key="1">
    <source>
        <dbReference type="ARBA" id="ARBA00004167"/>
    </source>
</evidence>
<dbReference type="InterPro" id="IPR019316">
    <property type="entry name" value="G8_domain"/>
</dbReference>
<evidence type="ECO:0000313" key="22">
    <source>
        <dbReference type="EMBL" id="KAF1381910.1"/>
    </source>
</evidence>
<name>A0A6A5ELQ8_PERFL</name>
<dbReference type="SUPFAM" id="SSF51126">
    <property type="entry name" value="Pectin lyase-like"/>
    <property type="match status" value="1"/>
</dbReference>
<dbReference type="SMART" id="SM01225">
    <property type="entry name" value="G8"/>
    <property type="match status" value="2"/>
</dbReference>
<keyword evidence="11" id="KW-0677">Repeat</keyword>
<comment type="subcellular location">
    <subcellularLocation>
        <location evidence="2">Cell membrane</location>
    </subcellularLocation>
    <subcellularLocation>
        <location evidence="3">Cell projection</location>
    </subcellularLocation>
    <subcellularLocation>
        <location evidence="1">Membrane</location>
        <topology evidence="1">Single-pass membrane protein</topology>
    </subcellularLocation>
    <subcellularLocation>
        <location evidence="4">Secreted</location>
    </subcellularLocation>
</comment>
<evidence type="ECO:0000256" key="3">
    <source>
        <dbReference type="ARBA" id="ARBA00004316"/>
    </source>
</evidence>
<dbReference type="PANTHER" id="PTHR46769:SF2">
    <property type="entry name" value="FIBROCYSTIN-L ISOFORM 2 PRECURSOR-RELATED"/>
    <property type="match status" value="1"/>
</dbReference>
<dbReference type="InterPro" id="IPR055401">
    <property type="entry name" value="CEMIP_beta-hel_dom"/>
</dbReference>
<evidence type="ECO:0000256" key="14">
    <source>
        <dbReference type="ARBA" id="ARBA00023157"/>
    </source>
</evidence>
<dbReference type="PROSITE" id="PS00250">
    <property type="entry name" value="TGF_BETA_1"/>
    <property type="match status" value="1"/>
</dbReference>
<evidence type="ECO:0000256" key="17">
    <source>
        <dbReference type="RuleBase" id="RU000354"/>
    </source>
</evidence>
<dbReference type="CDD" id="cd00603">
    <property type="entry name" value="IPT_PCSR"/>
    <property type="match status" value="11"/>
</dbReference>
<keyword evidence="15" id="KW-0325">Glycoprotein</keyword>
<dbReference type="FunFam" id="2.60.40.10:FF:000616">
    <property type="entry name" value="PKHD1 like 1"/>
    <property type="match status" value="2"/>
</dbReference>
<dbReference type="Pfam" id="PF01833">
    <property type="entry name" value="TIG"/>
    <property type="match status" value="12"/>
</dbReference>
<comment type="similarity">
    <text evidence="5 17">Belongs to the TGF-beta family.</text>
</comment>
<dbReference type="Gene3D" id="2.60.120.970">
    <property type="match status" value="1"/>
</dbReference>
<feature type="domain" description="G8" evidence="20">
    <location>
        <begin position="2032"/>
        <end position="2152"/>
    </location>
</feature>
<dbReference type="SMART" id="SM00429">
    <property type="entry name" value="IPT"/>
    <property type="match status" value="12"/>
</dbReference>
<dbReference type="GO" id="GO:0005576">
    <property type="term" value="C:extracellular region"/>
    <property type="evidence" value="ECO:0007669"/>
    <property type="project" value="UniProtKB-SubCell"/>
</dbReference>
<evidence type="ECO:0000256" key="15">
    <source>
        <dbReference type="ARBA" id="ARBA00023180"/>
    </source>
</evidence>
<evidence type="ECO:0000256" key="7">
    <source>
        <dbReference type="ARBA" id="ARBA00022475"/>
    </source>
</evidence>
<dbReference type="GO" id="GO:0008083">
    <property type="term" value="F:growth factor activity"/>
    <property type="evidence" value="ECO:0007669"/>
    <property type="project" value="UniProtKB-KW"/>
</dbReference>
<dbReference type="Pfam" id="PF24606">
    <property type="entry name" value="CEMIP_beta-hel"/>
    <property type="match status" value="2"/>
</dbReference>
<dbReference type="Proteomes" id="UP000465112">
    <property type="component" value="Chromosome 13"/>
</dbReference>
<evidence type="ECO:0000256" key="18">
    <source>
        <dbReference type="SAM" id="MobiDB-lite"/>
    </source>
</evidence>
<sequence length="4410" mass="481744">MRDKGVLESVGPTLGKEQPSTEQAPLVANDGVQGVAGIVTTPSQQTAGEAAGESGKISRMESLVKPAALLLALWCCCCSAQQRVDYISPNAGSFNGATRLTISGDGFAQEKQFQLNPKDDTFGNRVTLVSDTLSVPCDVERDSTHGNRIMCYTRAYMGGMPCELLKPQSDELSFSEKNLYRVSALGKLSMFQTFAEVTGVSPSMGSVLGGTLLTIYGRFFDQTDRPARVLVGDFSSGLPCEIQSVSDDRITCRTKKHEMNNKLTVYPGGRGLKMEVWNKTLSSYLTDIWSYNENTTGYWTQWIDSMPHVLALENNYFSSRSRGFLVPPASANYTIYLSCYYQCELYLSNSSRPEDKVKVAYQTSFVKLALEEGKPYYIEILHQGYAGAASVNLAIFQEESSFTEDQADGAVNEVQDIEVKYDVFDEEQVVTFGSWPRNVTAVKEVQKVTVSSCDSNLCGSTFFSLGYEDAMTGPIPISASAAIVEASLNSLWSIKPDKVQVTKEVDNQESHYTVTFDSDRGDFKPLHWEVFGSDTNITVAEVTKGRSNTKTFTLLWGGIPTKPIAFNATESEVRSALVDMMKPECPDEILTPEGTNVKYFKDFENDNPQFNSVIGTPVKNAFCGLWSLKNVEVLFKYSYINEYGVSYGPVSLDNFPTLCFAYKGMLKDEVGMKFTYRDSQGNTQTETAKINTLFTKGQGWSYKCMDLQSSLQTEYIGSSYSLQEFYLYKDVSGADFYVDAVYIGKTPTTVDENAVPQKRRPPPFESSGRSFEVIAVSKAQSTASQISYTIKATPLECAFDFPLIEVGFLEMSNSSEDMAEYREGAATIRITRPHRATPPLNGTFDVGIYGGRAEGLPVDISEKDLKYALEGIAGMGQVSVTWQGSCRRAKWTVKWLTKPGDQPLIQVDGSSVVGNNAVVLALEKVKGGLLRRSMTGDFFRVWETKAQVEVYINGIPSKCSGDCGFEWSDNKTPVVTGISPSQGSNGLGTLLTVTGTGFGSENASIIVGKTRCLVEQITATTQVCRLGSASAGSYPVFIGFPSLGDSRSTGGNIFHFTYQLIVSSFSPLSGSVAGGTLLTVRGFGFSQNSTVTVGSDECTVVHASDTELKCRTPAGTAGSQNITVMVGNMSQTAASSFTYDTNLTAQISGLSPRTTTVIGHEVLTIQGSNLGGQDNDSIVLVGGEECVTVQWAATSITCLLPVLPPGVYMVDVQVGNNGYPQTSNGVNATIEYILEVYSISPLLGSLMGGTRLTVSGSGFSNNTSDNKVSFGGVQCEVMAASENELQCVMQSDQKTHVVTNQGFDRTYGEGFAWSPASLPVFVGDTVVWRWEAPAFQIVSSGYVDDANVRLLQGVVKVVAREEISSKVSVSVGGMEARHMTGLHPVSTAAPQCVASPHCPQTNETSDGLSFSVMACSTPTVHSISPNQGSYHQIIHIQGNGFSDTACANEVTVGDQPCQVFNSSYSEIKCQLSPESELPIGVALPVAVRVNNLGSAIIAVPDELGRRFVVLPVVDSVSPPIGSPTGHTRLLIHGSGFSGGQVTVASEPCSVVSVSYTWVTCDTSPSQPHDGDVVFYMGKIQSSCHSNCSFEYSSSVTPTVSSISPGSISNLTTVTISGSGFGSSVDDVAVFASTSELEVIAVTDDNITLSVNALPAGDHPVKVIVRSKGLASGSVTLNSRAQAALHPDVGSLAGGTSLVFTGNGFAPGNTSVMVGGRPCQIQEVTPGRLRCLTPPHTEGLVTANIQVFSVQYPPLNFTYSAAHTPVISSISPPTGPSGAVITLTGSGFDNDSQHISVTINQVPCVVSAVSNTQVQCTAGDNPGGAYPVMLHHQVKGHAQSGVMFTYELTLSSVQPNEGSYGGGALLLVQGSGFDPHSSTVRICGEECEVHREMSTSTCLYCQSPSINGTLSVLSCVVDVINQLDAVNISNGYTYKSQLTPVIMDVSPRRGGTAGGTRLTITGSGFSTNMNEVNVTISGSVCDIQSTNNTHIVCVTNAQHQSQETKVRVSIGNRGIAKMDKAHFFYIDVWSSRFTWGGLSPPEKGSFAVITEGQTILLDTSTPVLKMLLIQGGTLVFDEADIELQAENILITDGGRLQIGQEGAPFQHKAIITLHGHLRSPELPVYGAKTLAVREGVLDLHGIPIPVPWTHLAQTATSGSVTLTLMKAVTWKAGDEIVIASTGHRHSQRENEVRRIAAVSADGKNVTLTEPLKYTHLGVTVTLPDGTVFEGRAEVGVLTRNIVVRGSQNQEWDDKIEACPDGFNTGEFATQTCFQGRFGEEVGSDQFGGCIMFHAPRPNENLAIGRLEYVEVFHAGQAFRLGRYPIHWHLMGDINYKSYVRGCAIHQTFNRAVTIHNTHRLLVEHNVIYDIMGGAFFIEDGIETQNILQYNLAVFVKQSTSLLNDDVTPAAYWVTNPNNIIRHNAAAGGTHFGFWYRMHEHPDGPSFDQNICQKRVPLGEFYNNTVHSQGWFGLWIFADFFPVKNGACYSQTPEPAVFHSLTTWNCEKGAEWVNGGAVQFNSFLMVNNEKAGIEAKHIMQWAVSNFGEEGGATISNSTIVAYVDELGLGNDYSTRRGIIAPPDDGLSVLNTKFINFNSSLSAAIGVASIDGRCGDQCGGWAVRFSGIQYFNSPNKAGFRWEHEVQLVDTDGSLTGNINHTVVPSSPLLDPAHCSVSAEWSVGFPGTVCDHTVNFHRLWIYYSSPSSLVTLTNSHGASVIGLRIALLPSKQIYNWNFYNMDQITYIYYYAVFYGFKSDQYVIINHNFAQSPDKFHIIDWRSGSSTPLSFSNNTNGDWYFNKTSNNLSYIVSGKTSQRTRLGSIDPSMMDIAVNLVVYRCFYPNCIEPPPATLPPLPTHLPGNFTETFNQTYVRPKRLWSDASFWNSSAENNFAVPTEGSDVVIPAVEWVVLDINTPPLNKLTVIGVLEIPDNMNSSFSRQAQAAPEYRTVVVDAVYISIQGGRLIAGRADEPFRGQLHIKLRGNHRTPDWLLPNGPNQGSKVLGVFGTLELYGQPHNVYHTKLAATADAGSNTLILSQSMDWQVGDEVVISTTSYNALETEKRQITTVSADGRNLTLNQPLTYTHIGETHSVSGTSFSYTLAADVGLVTRNIKIIGQEYPDMITESFGARLLVGTYSWAGIVYKGKAQIRNVEFFRSGQGGWTDYTDPRYSVAFLNLGEVSEKDSYIQGCAFHDGFSPAIGVFGTDGLNVDDNVVYRTVGEGFRIWGNKIKLRRNLVMMTGYREQPVNYAWNAAIEVNEGTNVMLQHNIVAGYERVAYRIDGEPCPGYMNKNEKWIHNEAHGGLFGVYLNKDGLPGCSLIQGFFVWRSFDYGIYFQTIMDVIVSNVTLVDNGMGIMPLIFAPPSLSHAYADKTAHIQNALIVGSSPSFNCSDTLPSSDINMVISKAHRAPRPLKGGRSGICWPTFGSAHNSAPINPHHVNNNYNAIKGLMKVIDTTFVGFRNVCSSETNFMFITNPINEDLQHPVHVSGIMMINSTEQARVFVHRPDVSKANPSDCVDMDCDAKKKTLLKDLDGSFLGAVGAVVPQSEYEWGGDPRRGLGDYRIPKVMLTFLNGSRIPVNQIAPQKGVIRKDCTYMSSWQSYKCFGLNYRMLAIESLDSDTETRRLSPVAVLGDGFLDLINGPQDHGWCSGYTCRKRVSLFHSIVATGRSFEVFFTSTSPQKLRLMMLNADPSESVMVSVFYSKPQRLDVYVNNNLIAPTNVQWNADNTDYTLKKPIYADQYVPQLNATVGSNYFDRDYKMLKVVLRGTQPVEIRTSPLLFISFELPAMTEDQFFGKSLIQNLAAFLNIPPNMIRITNIIRGDGGARRRKRATSLKVEVEIRKPPVQQTTNSTNNEEDFTLLKSIADGLGQAAVSGNLSQSIGFNVSSMGIIRPPPPLSDPSWNQEATAEVTREEPTVSYVSRLYNLLLIEEPIAGESVGPLYQQPSLMAVDQQGNCVSVGVTTLTVTASLKNSSDNSVDGLEGNTTILFSTCWANFTDLSIQNTGKDLTMVFTLKEWGVQSRAFSVKSTSAAPKSSKVSRIFDGQEASKYFKDFYAPPSIDRNNKATSKDSIEPHDYMLSIYKTFSTAERLGLNASFFRSSKAANTIASFVDSGQDDLPLSPLRRQQYLFDVSTLSKKAEVLGAELRIYTKVSGNFRISETEPVDIQLLSCHDRQLLDSKTLDLQDSKRPKWEVLDVWEIFKEQQHLSQGKLFCLELRAMLDNPERELDLQLLGLHRHGRPQQKKAILVVFTRSKKRQTLFSERREGRALLGLERKAKERGPGAKASRRRRTAASKTRHGKRHGKKSKSRCSKKPLHVNFRDLGWDDWIIAPLDYEAYHCEGVCDFPLRSHLEPTNHAIIQTLMNSMNPSNMPPSCCAPSKLSPISILYIDSGNNVVYKQYEDMVVESCGCR</sequence>
<reference evidence="22 23" key="1">
    <citation type="submission" date="2019-06" db="EMBL/GenBank/DDBJ databases">
        <title>A chromosome-scale genome assembly of the European perch, Perca fluviatilis.</title>
        <authorList>
            <person name="Roques C."/>
            <person name="Zahm M."/>
            <person name="Cabau C."/>
            <person name="Klopp C."/>
            <person name="Bouchez O."/>
            <person name="Donnadieu C."/>
            <person name="Kuhl H."/>
            <person name="Gislard M."/>
            <person name="Guendouz S."/>
            <person name="Journot L."/>
            <person name="Haffray P."/>
            <person name="Bestin A."/>
            <person name="Morvezen R."/>
            <person name="Feron R."/>
            <person name="Wen M."/>
            <person name="Jouanno E."/>
            <person name="Herpin A."/>
            <person name="Schartl M."/>
            <person name="Postlethwait J."/>
            <person name="Schaerlinger B."/>
            <person name="Chardard D."/>
            <person name="Lecocq T."/>
            <person name="Poncet C."/>
            <person name="Jaffrelo L."/>
            <person name="Lampietro C."/>
            <person name="Guiguen Y."/>
        </authorList>
    </citation>
    <scope>NUCLEOTIDE SEQUENCE [LARGE SCALE GENOMIC DNA]</scope>
    <source>
        <tissue evidence="22">Blood</tissue>
    </source>
</reference>
<keyword evidence="14" id="KW-1015">Disulfide bond</keyword>
<organism evidence="22 23">
    <name type="scientific">Perca fluviatilis</name>
    <name type="common">European perch</name>
    <dbReference type="NCBI Taxonomy" id="8168"/>
    <lineage>
        <taxon>Eukaryota</taxon>
        <taxon>Metazoa</taxon>
        <taxon>Chordata</taxon>
        <taxon>Craniata</taxon>
        <taxon>Vertebrata</taxon>
        <taxon>Euteleostomi</taxon>
        <taxon>Actinopterygii</taxon>
        <taxon>Neopterygii</taxon>
        <taxon>Teleostei</taxon>
        <taxon>Neoteleostei</taxon>
        <taxon>Acanthomorphata</taxon>
        <taxon>Eupercaria</taxon>
        <taxon>Perciformes</taxon>
        <taxon>Percoidei</taxon>
        <taxon>Percidae</taxon>
        <taxon>Percinae</taxon>
        <taxon>Perca</taxon>
    </lineage>
</organism>
<evidence type="ECO:0000259" key="19">
    <source>
        <dbReference type="PROSITE" id="PS51362"/>
    </source>
</evidence>
<evidence type="ECO:0000256" key="12">
    <source>
        <dbReference type="ARBA" id="ARBA00022989"/>
    </source>
</evidence>
<dbReference type="CDD" id="cd13766">
    <property type="entry name" value="TGF_beta_GDF5_6_7"/>
    <property type="match status" value="1"/>
</dbReference>
<keyword evidence="12" id="KW-0472">Membrane</keyword>
<dbReference type="InterPro" id="IPR002909">
    <property type="entry name" value="IPT_dom"/>
</dbReference>
<feature type="region of interest" description="Disordered" evidence="18">
    <location>
        <begin position="1"/>
        <end position="23"/>
    </location>
</feature>
<accession>A0A6A5ELQ8</accession>
<evidence type="ECO:0000256" key="2">
    <source>
        <dbReference type="ARBA" id="ARBA00004236"/>
    </source>
</evidence>
<evidence type="ECO:0000256" key="11">
    <source>
        <dbReference type="ARBA" id="ARBA00022737"/>
    </source>
</evidence>
<feature type="compositionally biased region" description="Basic residues" evidence="18">
    <location>
        <begin position="4284"/>
        <end position="4309"/>
    </location>
</feature>
<evidence type="ECO:0000259" key="21">
    <source>
        <dbReference type="PROSITE" id="PS51820"/>
    </source>
</evidence>
<feature type="domain" description="TGF-beta family profile" evidence="19">
    <location>
        <begin position="4286"/>
        <end position="4410"/>
    </location>
</feature>
<keyword evidence="12" id="KW-1133">Transmembrane helix</keyword>
<dbReference type="PANTHER" id="PTHR46769">
    <property type="entry name" value="POLYCYSTIC KIDNEY AND HEPATIC DISEASE 1 (AUTOSOMAL RECESSIVE)-LIKE 1"/>
    <property type="match status" value="1"/>
</dbReference>
<keyword evidence="12" id="KW-0812">Transmembrane</keyword>
<evidence type="ECO:0000256" key="4">
    <source>
        <dbReference type="ARBA" id="ARBA00004613"/>
    </source>
</evidence>
<comment type="subunit">
    <text evidence="6">Homodimer; disulfide-linked.</text>
</comment>
<keyword evidence="23" id="KW-1185">Reference proteome</keyword>
<dbReference type="InterPro" id="IPR001111">
    <property type="entry name" value="TGF-b_propeptide"/>
</dbReference>
<dbReference type="InterPro" id="IPR029034">
    <property type="entry name" value="Cystine-knot_cytokine"/>
</dbReference>
<dbReference type="PROSITE" id="PS51820">
    <property type="entry name" value="PA14"/>
    <property type="match status" value="1"/>
</dbReference>
<keyword evidence="7" id="KW-1003">Cell membrane</keyword>
<feature type="domain" description="G8" evidence="20">
    <location>
        <begin position="2879"/>
        <end position="3022"/>
    </location>
</feature>
<dbReference type="InterPro" id="IPR001839">
    <property type="entry name" value="TGF-b_C"/>
</dbReference>
<dbReference type="Pfam" id="PF10162">
    <property type="entry name" value="G8"/>
    <property type="match status" value="2"/>
</dbReference>
<dbReference type="FunFam" id="2.60.40.10:FF:001165">
    <property type="entry name" value="PKHD1 like 1"/>
    <property type="match status" value="1"/>
</dbReference>
<gene>
    <name evidence="22" type="ORF">PFLUV_G00158910</name>
</gene>
<dbReference type="Gene3D" id="2.60.40.10">
    <property type="entry name" value="Immunoglobulins"/>
    <property type="match status" value="13"/>
</dbReference>
<dbReference type="InterPro" id="IPR006626">
    <property type="entry name" value="PbH1"/>
</dbReference>
<keyword evidence="16" id="KW-0966">Cell projection</keyword>
<evidence type="ECO:0000256" key="5">
    <source>
        <dbReference type="ARBA" id="ARBA00006656"/>
    </source>
</evidence>
<keyword evidence="9" id="KW-0165">Cleavage on pair of basic residues</keyword>